<sequence>MSGARSGGLDAVRVAALVAVVAGHVWLSSRVLHDAVFAWHVPVFFFLTGLLERPGRTTGEEARKRIRSIGLPYVVWLAVLLAAYATVQGPGSWPSLGGIASGLEAAHRPFHTFWFLSSLLVTAVLARLLSPLALRWQLVVALGGAIAGTLAGPALARTPLAVGTAVFCLPFVIAGVAAQRVLPRIRRRAAVGAALVAAGAIALLLGAQPVDLKAGDVGTPVLGYALGVAVPAGLVLLAEALFDRLPEAAGRVATALALPAVVVLLLHPVVLWLLRTPSSGRVLDFALCLLVPWAVGLLVVRSPLAPVLAGTARVRRPRRGGVGRSSLSSP</sequence>
<feature type="transmembrane region" description="Helical" evidence="1">
    <location>
        <begin position="111"/>
        <end position="129"/>
    </location>
</feature>
<gene>
    <name evidence="3" type="ORF">ACFSBI_10090</name>
</gene>
<evidence type="ECO:0000313" key="3">
    <source>
        <dbReference type="EMBL" id="MFD1721902.1"/>
    </source>
</evidence>
<proteinExistence type="predicted"/>
<dbReference type="InterPro" id="IPR052734">
    <property type="entry name" value="Nod_factor_acetyltransferase"/>
</dbReference>
<dbReference type="PANTHER" id="PTHR37312:SF1">
    <property type="entry name" value="MEMBRANE-BOUND ACYLTRANSFERASE YKRP-RELATED"/>
    <property type="match status" value="1"/>
</dbReference>
<feature type="transmembrane region" description="Helical" evidence="1">
    <location>
        <begin position="160"/>
        <end position="178"/>
    </location>
</feature>
<dbReference type="Proteomes" id="UP001597347">
    <property type="component" value="Unassembled WGS sequence"/>
</dbReference>
<protein>
    <submittedName>
        <fullName evidence="3">Acyltransferase family protein</fullName>
    </submittedName>
</protein>
<dbReference type="Pfam" id="PF01757">
    <property type="entry name" value="Acyl_transf_3"/>
    <property type="match status" value="1"/>
</dbReference>
<feature type="transmembrane region" description="Helical" evidence="1">
    <location>
        <begin position="286"/>
        <end position="309"/>
    </location>
</feature>
<organism evidence="3 4">
    <name type="scientific">Amnibacterium endophyticum</name>
    <dbReference type="NCBI Taxonomy" id="2109337"/>
    <lineage>
        <taxon>Bacteria</taxon>
        <taxon>Bacillati</taxon>
        <taxon>Actinomycetota</taxon>
        <taxon>Actinomycetes</taxon>
        <taxon>Micrococcales</taxon>
        <taxon>Microbacteriaceae</taxon>
        <taxon>Amnibacterium</taxon>
    </lineage>
</organism>
<dbReference type="RefSeq" id="WP_377934551.1">
    <property type="nucleotide sequence ID" value="NZ_JBHUEA010000014.1"/>
</dbReference>
<keyword evidence="1" id="KW-0472">Membrane</keyword>
<evidence type="ECO:0000256" key="1">
    <source>
        <dbReference type="SAM" id="Phobius"/>
    </source>
</evidence>
<feature type="transmembrane region" description="Helical" evidence="1">
    <location>
        <begin position="136"/>
        <end position="154"/>
    </location>
</feature>
<name>A0ABW4LHF2_9MICO</name>
<feature type="transmembrane region" description="Helical" evidence="1">
    <location>
        <begin position="35"/>
        <end position="51"/>
    </location>
</feature>
<keyword evidence="1" id="KW-1133">Transmembrane helix</keyword>
<feature type="transmembrane region" description="Helical" evidence="1">
    <location>
        <begin position="222"/>
        <end position="242"/>
    </location>
</feature>
<reference evidence="4" key="1">
    <citation type="journal article" date="2019" name="Int. J. Syst. Evol. Microbiol.">
        <title>The Global Catalogue of Microorganisms (GCM) 10K type strain sequencing project: providing services to taxonomists for standard genome sequencing and annotation.</title>
        <authorList>
            <consortium name="The Broad Institute Genomics Platform"/>
            <consortium name="The Broad Institute Genome Sequencing Center for Infectious Disease"/>
            <person name="Wu L."/>
            <person name="Ma J."/>
        </authorList>
    </citation>
    <scope>NUCLEOTIDE SEQUENCE [LARGE SCALE GENOMIC DNA]</scope>
    <source>
        <strain evidence="4">CGMCC 1.12471</strain>
    </source>
</reference>
<dbReference type="GO" id="GO:0016746">
    <property type="term" value="F:acyltransferase activity"/>
    <property type="evidence" value="ECO:0007669"/>
    <property type="project" value="UniProtKB-KW"/>
</dbReference>
<evidence type="ECO:0000313" key="4">
    <source>
        <dbReference type="Proteomes" id="UP001597347"/>
    </source>
</evidence>
<dbReference type="PANTHER" id="PTHR37312">
    <property type="entry name" value="MEMBRANE-BOUND ACYLTRANSFERASE YKRP-RELATED"/>
    <property type="match status" value="1"/>
</dbReference>
<dbReference type="InterPro" id="IPR002656">
    <property type="entry name" value="Acyl_transf_3_dom"/>
</dbReference>
<keyword evidence="3" id="KW-0808">Transferase</keyword>
<feature type="transmembrane region" description="Helical" evidence="1">
    <location>
        <begin position="254"/>
        <end position="274"/>
    </location>
</feature>
<dbReference type="EMBL" id="JBHUEA010000014">
    <property type="protein sequence ID" value="MFD1721902.1"/>
    <property type="molecule type" value="Genomic_DNA"/>
</dbReference>
<feature type="transmembrane region" description="Helical" evidence="1">
    <location>
        <begin position="190"/>
        <end position="210"/>
    </location>
</feature>
<keyword evidence="1" id="KW-0812">Transmembrane</keyword>
<keyword evidence="3" id="KW-0012">Acyltransferase</keyword>
<comment type="caution">
    <text evidence="3">The sequence shown here is derived from an EMBL/GenBank/DDBJ whole genome shotgun (WGS) entry which is preliminary data.</text>
</comment>
<feature type="transmembrane region" description="Helical" evidence="1">
    <location>
        <begin position="71"/>
        <end position="91"/>
    </location>
</feature>
<feature type="domain" description="Acyltransferase 3" evidence="2">
    <location>
        <begin position="8"/>
        <end position="289"/>
    </location>
</feature>
<evidence type="ECO:0000259" key="2">
    <source>
        <dbReference type="Pfam" id="PF01757"/>
    </source>
</evidence>
<keyword evidence="4" id="KW-1185">Reference proteome</keyword>
<accession>A0ABW4LHF2</accession>
<feature type="transmembrane region" description="Helical" evidence="1">
    <location>
        <begin position="12"/>
        <end position="29"/>
    </location>
</feature>